<dbReference type="Pfam" id="PF07690">
    <property type="entry name" value="MFS_1"/>
    <property type="match status" value="1"/>
</dbReference>
<dbReference type="InterPro" id="IPR020846">
    <property type="entry name" value="MFS_dom"/>
</dbReference>
<proteinExistence type="predicted"/>
<evidence type="ECO:0000256" key="1">
    <source>
        <dbReference type="ARBA" id="ARBA00022692"/>
    </source>
</evidence>
<protein>
    <recommendedName>
        <fullName evidence="5">Major facilitator superfamily (MFS) profile domain-containing protein</fullName>
    </recommendedName>
</protein>
<evidence type="ECO:0000256" key="2">
    <source>
        <dbReference type="ARBA" id="ARBA00022989"/>
    </source>
</evidence>
<feature type="transmembrane region" description="Helical" evidence="4">
    <location>
        <begin position="139"/>
        <end position="159"/>
    </location>
</feature>
<feature type="domain" description="Major facilitator superfamily (MFS) profile" evidence="5">
    <location>
        <begin position="206"/>
        <end position="395"/>
    </location>
</feature>
<sequence>MRGFFTRHAFLLRFALLSSFMGTSVGLAKFTTTLYALELGAQGWLLAAMAGAQSVGILFMSLPVGFWVERFGPARLFIAGSWLMGALYALIPAVPHAFFLLGVTACISFLMPLRFVSLNTVFMTALDRIGHAQAGWQRGAHMSGMFLLGPVVAASVIHWGGHAGSYWLIAGMFVLTALLAGPVLREQPHSPPAAGTRVGIFRSVRALWAEPAVRTLASLEFAVQAAHMYYAFYIVVIAVQQLGLPALGAGSLVAVQGSAFIFSLIFLGRWTARLGPLRTVVGGAVAAGLAMVLLASARNIGGLWAGGALLGLGLGLLQIHTLSQFAVWGAKLGRGRVSGLSALAGPTGGFLGGLLGGTTGAAIGLQAMFLVFVPLFAWLAWNSVRAHRSPQMISA</sequence>
<dbReference type="SUPFAM" id="SSF103473">
    <property type="entry name" value="MFS general substrate transporter"/>
    <property type="match status" value="1"/>
</dbReference>
<feature type="transmembrane region" description="Helical" evidence="4">
    <location>
        <begin position="279"/>
        <end position="297"/>
    </location>
</feature>
<feature type="transmembrane region" description="Helical" evidence="4">
    <location>
        <begin position="44"/>
        <end position="67"/>
    </location>
</feature>
<feature type="transmembrane region" description="Helical" evidence="4">
    <location>
        <begin position="303"/>
        <end position="325"/>
    </location>
</feature>
<keyword evidence="2 4" id="KW-1133">Transmembrane helix</keyword>
<dbReference type="InterPro" id="IPR036259">
    <property type="entry name" value="MFS_trans_sf"/>
</dbReference>
<dbReference type="EMBL" id="CP132507">
    <property type="protein sequence ID" value="WNO05311.1"/>
    <property type="molecule type" value="Genomic_DNA"/>
</dbReference>
<evidence type="ECO:0000313" key="7">
    <source>
        <dbReference type="Proteomes" id="UP001302257"/>
    </source>
</evidence>
<dbReference type="InterPro" id="IPR011701">
    <property type="entry name" value="MFS"/>
</dbReference>
<dbReference type="Proteomes" id="UP001302257">
    <property type="component" value="Chromosome"/>
</dbReference>
<feature type="transmembrane region" description="Helical" evidence="4">
    <location>
        <begin position="74"/>
        <end position="91"/>
    </location>
</feature>
<feature type="transmembrane region" description="Helical" evidence="4">
    <location>
        <begin position="165"/>
        <end position="184"/>
    </location>
</feature>
<feature type="transmembrane region" description="Helical" evidence="4">
    <location>
        <begin position="337"/>
        <end position="355"/>
    </location>
</feature>
<name>A0ABZ0B1P1_9BURK</name>
<reference evidence="6 7" key="1">
    <citation type="submission" date="2023-08" db="EMBL/GenBank/DDBJ databases">
        <title>Rhodoferax potami sp. nov. and Rhodoferax mekongensis sp. nov., isolated from the Mekong River in Thailand.</title>
        <authorList>
            <person name="Kitikhun S."/>
            <person name="Charoenyingcharoen P."/>
            <person name="Siriarchawattana P."/>
            <person name="Likhitrattanapisal S."/>
            <person name="Nilsakha T."/>
            <person name="Chanpet A."/>
            <person name="Rattanawaree P."/>
            <person name="Ingsriswang S."/>
        </authorList>
    </citation>
    <scope>NUCLEOTIDE SEQUENCE [LARGE SCALE GENOMIC DNA]</scope>
    <source>
        <strain evidence="6 7">TBRC 17307</strain>
    </source>
</reference>
<feature type="transmembrane region" description="Helical" evidence="4">
    <location>
        <begin position="97"/>
        <end position="118"/>
    </location>
</feature>
<keyword evidence="7" id="KW-1185">Reference proteome</keyword>
<evidence type="ECO:0000313" key="6">
    <source>
        <dbReference type="EMBL" id="WNO05311.1"/>
    </source>
</evidence>
<feature type="transmembrane region" description="Helical" evidence="4">
    <location>
        <begin position="246"/>
        <end position="267"/>
    </location>
</feature>
<organism evidence="6 7">
    <name type="scientific">Rhodoferax mekongensis</name>
    <dbReference type="NCBI Taxonomy" id="3068341"/>
    <lineage>
        <taxon>Bacteria</taxon>
        <taxon>Pseudomonadati</taxon>
        <taxon>Pseudomonadota</taxon>
        <taxon>Betaproteobacteria</taxon>
        <taxon>Burkholderiales</taxon>
        <taxon>Comamonadaceae</taxon>
        <taxon>Rhodoferax</taxon>
    </lineage>
</organism>
<evidence type="ECO:0000259" key="5">
    <source>
        <dbReference type="PROSITE" id="PS50850"/>
    </source>
</evidence>
<gene>
    <name evidence="6" type="ORF">RAN89_02480</name>
</gene>
<dbReference type="RefSeq" id="WP_313868091.1">
    <property type="nucleotide sequence ID" value="NZ_CP132507.1"/>
</dbReference>
<accession>A0ABZ0B1P1</accession>
<evidence type="ECO:0000256" key="3">
    <source>
        <dbReference type="ARBA" id="ARBA00023136"/>
    </source>
</evidence>
<keyword evidence="1 4" id="KW-0812">Transmembrane</keyword>
<dbReference type="Gene3D" id="1.20.1250.20">
    <property type="entry name" value="MFS general substrate transporter like domains"/>
    <property type="match status" value="2"/>
</dbReference>
<feature type="transmembrane region" description="Helical" evidence="4">
    <location>
        <begin position="361"/>
        <end position="381"/>
    </location>
</feature>
<feature type="transmembrane region" description="Helical" evidence="4">
    <location>
        <begin position="221"/>
        <end position="240"/>
    </location>
</feature>
<evidence type="ECO:0000256" key="4">
    <source>
        <dbReference type="SAM" id="Phobius"/>
    </source>
</evidence>
<dbReference type="PROSITE" id="PS50850">
    <property type="entry name" value="MFS"/>
    <property type="match status" value="1"/>
</dbReference>
<keyword evidence="3 4" id="KW-0472">Membrane</keyword>